<accession>A0A2W5DPX1</accession>
<dbReference type="EMBL" id="QFOD01000007">
    <property type="protein sequence ID" value="PZP32813.1"/>
    <property type="molecule type" value="Genomic_DNA"/>
</dbReference>
<protein>
    <submittedName>
        <fullName evidence="1">Uncharacterized protein</fullName>
    </submittedName>
</protein>
<sequence>MAVRKRWLPQLEVEVEPSQRIDKNKFLLTDVDVLAVASSPLGTHSKFVFDCKSGARESAISRAFWLHGVIARTRSTRGFVILNDRVGISRDHRISASDLGVTLLHESEVETFAAGLDASVAPIDSTAASIEAWEEFLAVKGKYPGLEEYFEFSRSTYWMEKRPGDQCRKLVAKVRRIRSEIDPAKREHLAVFGDALCLFLHAVSEMAIDLFLLLLRPASREEYTDALLAVLYGGHDNLEAAQKIRRAALGAEDDDAVSLFPDLPRFEHLIREVVQAPLQALPAALMARELAFRNLLGAPESATSREIAAEHPYVSKFIFLSVSYLTKALRLPPEFAELYNSQMAEIEAAARSAAAAVR</sequence>
<gene>
    <name evidence="1" type="ORF">DI603_09005</name>
</gene>
<comment type="caution">
    <text evidence="1">The sequence shown here is derived from an EMBL/GenBank/DDBJ whole genome shotgun (WGS) entry which is preliminary data.</text>
</comment>
<proteinExistence type="predicted"/>
<dbReference type="AlphaFoldDB" id="A0A2W5DPX1"/>
<organism evidence="1 2">
    <name type="scientific">Roseateles depolymerans</name>
    <dbReference type="NCBI Taxonomy" id="76731"/>
    <lineage>
        <taxon>Bacteria</taxon>
        <taxon>Pseudomonadati</taxon>
        <taxon>Pseudomonadota</taxon>
        <taxon>Betaproteobacteria</taxon>
        <taxon>Burkholderiales</taxon>
        <taxon>Sphaerotilaceae</taxon>
        <taxon>Roseateles</taxon>
    </lineage>
</organism>
<evidence type="ECO:0000313" key="1">
    <source>
        <dbReference type="EMBL" id="PZP32813.1"/>
    </source>
</evidence>
<evidence type="ECO:0000313" key="2">
    <source>
        <dbReference type="Proteomes" id="UP000249633"/>
    </source>
</evidence>
<dbReference type="Proteomes" id="UP000249633">
    <property type="component" value="Unassembled WGS sequence"/>
</dbReference>
<name>A0A2W5DPX1_9BURK</name>
<reference evidence="1 2" key="1">
    <citation type="submission" date="2017-08" db="EMBL/GenBank/DDBJ databases">
        <title>Infants hospitalized years apart are colonized by the same room-sourced microbial strains.</title>
        <authorList>
            <person name="Brooks B."/>
            <person name="Olm M.R."/>
            <person name="Firek B.A."/>
            <person name="Baker R."/>
            <person name="Thomas B.C."/>
            <person name="Morowitz M.J."/>
            <person name="Banfield J.F."/>
        </authorList>
    </citation>
    <scope>NUCLEOTIDE SEQUENCE [LARGE SCALE GENOMIC DNA]</scope>
    <source>
        <strain evidence="1">S2_012_000_R2_81</strain>
    </source>
</reference>